<evidence type="ECO:0000256" key="2">
    <source>
        <dbReference type="SAM" id="Phobius"/>
    </source>
</evidence>
<keyword evidence="1" id="KW-0175">Coiled coil</keyword>
<keyword evidence="2" id="KW-0472">Membrane</keyword>
<proteinExistence type="predicted"/>
<evidence type="ECO:0000313" key="3">
    <source>
        <dbReference type="EMBL" id="HJG97633.1"/>
    </source>
</evidence>
<name>A0A921N2H2_9FIRM</name>
<keyword evidence="2" id="KW-1133">Transmembrane helix</keyword>
<reference evidence="3" key="1">
    <citation type="journal article" date="2021" name="PeerJ">
        <title>Extensive microbial diversity within the chicken gut microbiome revealed by metagenomics and culture.</title>
        <authorList>
            <person name="Gilroy R."/>
            <person name="Ravi A."/>
            <person name="Getino M."/>
            <person name="Pursley I."/>
            <person name="Horton D.L."/>
            <person name="Alikhan N.F."/>
            <person name="Baker D."/>
            <person name="Gharbi K."/>
            <person name="Hall N."/>
            <person name="Watson M."/>
            <person name="Adriaenssens E.M."/>
            <person name="Foster-Nyarko E."/>
            <person name="Jarju S."/>
            <person name="Secka A."/>
            <person name="Antonio M."/>
            <person name="Oren A."/>
            <person name="Chaudhuri R.R."/>
            <person name="La Ragione R."/>
            <person name="Hildebrand F."/>
            <person name="Pallen M.J."/>
        </authorList>
    </citation>
    <scope>NUCLEOTIDE SEQUENCE</scope>
    <source>
        <strain evidence="3">1277</strain>
    </source>
</reference>
<feature type="transmembrane region" description="Helical" evidence="2">
    <location>
        <begin position="12"/>
        <end position="30"/>
    </location>
</feature>
<sequence length="109" mass="12633">MIEQALTETFKVSIVAGLLLLAIMGLVVYIKMIDKRNLKITDERINDLKSDVKESKEEIKAMKEENKEDKKTLRLALETFDRTTKEFQSINSNLNEMKTDITVIKEKLK</sequence>
<accession>A0A921N2H2</accession>
<dbReference type="EMBL" id="DYUB01000346">
    <property type="protein sequence ID" value="HJG97633.1"/>
    <property type="molecule type" value="Genomic_DNA"/>
</dbReference>
<gene>
    <name evidence="3" type="ORF">K8V90_11085</name>
</gene>
<protein>
    <submittedName>
        <fullName evidence="3">Uncharacterized protein</fullName>
    </submittedName>
</protein>
<evidence type="ECO:0000256" key="1">
    <source>
        <dbReference type="SAM" id="Coils"/>
    </source>
</evidence>
<organism evidence="3 4">
    <name type="scientific">Romboutsia timonensis</name>
    <dbReference type="NCBI Taxonomy" id="1776391"/>
    <lineage>
        <taxon>Bacteria</taxon>
        <taxon>Bacillati</taxon>
        <taxon>Bacillota</taxon>
        <taxon>Clostridia</taxon>
        <taxon>Peptostreptococcales</taxon>
        <taxon>Peptostreptococcaceae</taxon>
        <taxon>Romboutsia</taxon>
    </lineage>
</organism>
<feature type="coiled-coil region" evidence="1">
    <location>
        <begin position="38"/>
        <end position="79"/>
    </location>
</feature>
<comment type="caution">
    <text evidence="3">The sequence shown here is derived from an EMBL/GenBank/DDBJ whole genome shotgun (WGS) entry which is preliminary data.</text>
</comment>
<dbReference type="AlphaFoldDB" id="A0A921N2H2"/>
<dbReference type="Proteomes" id="UP000776700">
    <property type="component" value="Unassembled WGS sequence"/>
</dbReference>
<evidence type="ECO:0000313" key="4">
    <source>
        <dbReference type="Proteomes" id="UP000776700"/>
    </source>
</evidence>
<reference evidence="3" key="2">
    <citation type="submission" date="2021-09" db="EMBL/GenBank/DDBJ databases">
        <authorList>
            <person name="Gilroy R."/>
        </authorList>
    </citation>
    <scope>NUCLEOTIDE SEQUENCE</scope>
    <source>
        <strain evidence="3">1277</strain>
    </source>
</reference>
<keyword evidence="2" id="KW-0812">Transmembrane</keyword>